<accession>A0A9X2FI38</accession>
<dbReference type="Gene3D" id="3.40.50.720">
    <property type="entry name" value="NAD(P)-binding Rossmann-like Domain"/>
    <property type="match status" value="1"/>
</dbReference>
<evidence type="ECO:0000259" key="1">
    <source>
        <dbReference type="Pfam" id="PF07755"/>
    </source>
</evidence>
<dbReference type="AlphaFoldDB" id="A0A9X2FI38"/>
<proteinExistence type="predicted"/>
<dbReference type="InterPro" id="IPR035402">
    <property type="entry name" value="DgcN-like_N"/>
</dbReference>
<dbReference type="InterPro" id="IPR011669">
    <property type="entry name" value="DgcN-like"/>
</dbReference>
<feature type="domain" description="D-glutamate N-acetyltransferase-like C-terminal" evidence="1">
    <location>
        <begin position="165"/>
        <end position="353"/>
    </location>
</feature>
<dbReference type="InterPro" id="IPR027417">
    <property type="entry name" value="P-loop_NTPase"/>
</dbReference>
<evidence type="ECO:0000259" key="2">
    <source>
        <dbReference type="Pfam" id="PF17396"/>
    </source>
</evidence>
<dbReference type="InterPro" id="IPR035086">
    <property type="entry name" value="DgcN-like_C"/>
</dbReference>
<dbReference type="PIRSF" id="PIRSF026760">
    <property type="entry name" value="UCP026760"/>
    <property type="match status" value="1"/>
</dbReference>
<evidence type="ECO:0000313" key="3">
    <source>
        <dbReference type="EMBL" id="MCO6045526.1"/>
    </source>
</evidence>
<reference evidence="3" key="1">
    <citation type="submission" date="2022-06" db="EMBL/GenBank/DDBJ databases">
        <title>Aeoliella straminimaris, a novel planctomycete from sediments.</title>
        <authorList>
            <person name="Vitorino I.R."/>
            <person name="Lage O.M."/>
        </authorList>
    </citation>
    <scope>NUCLEOTIDE SEQUENCE</scope>
    <source>
        <strain evidence="3">ICT_H6.2</strain>
    </source>
</reference>
<feature type="domain" description="D-glutamate N-acetyltransferase-like N-terminal" evidence="2">
    <location>
        <begin position="60"/>
        <end position="150"/>
    </location>
</feature>
<dbReference type="EMBL" id="JAMXLR010000055">
    <property type="protein sequence ID" value="MCO6045526.1"/>
    <property type="molecule type" value="Genomic_DNA"/>
</dbReference>
<keyword evidence="4" id="KW-1185">Reference proteome</keyword>
<comment type="caution">
    <text evidence="3">The sequence shown here is derived from an EMBL/GenBank/DDBJ whole genome shotgun (WGS) entry which is preliminary data.</text>
</comment>
<dbReference type="PANTHER" id="PTHR40690">
    <property type="entry name" value="GLL3100 PROTEIN"/>
    <property type="match status" value="1"/>
</dbReference>
<dbReference type="Pfam" id="PF17396">
    <property type="entry name" value="DUF1611_N"/>
    <property type="match status" value="1"/>
</dbReference>
<dbReference type="Proteomes" id="UP001155241">
    <property type="component" value="Unassembled WGS sequence"/>
</dbReference>
<organism evidence="3 4">
    <name type="scientific">Aeoliella straminimaris</name>
    <dbReference type="NCBI Taxonomy" id="2954799"/>
    <lineage>
        <taxon>Bacteria</taxon>
        <taxon>Pseudomonadati</taxon>
        <taxon>Planctomycetota</taxon>
        <taxon>Planctomycetia</taxon>
        <taxon>Pirellulales</taxon>
        <taxon>Lacipirellulaceae</taxon>
        <taxon>Aeoliella</taxon>
    </lineage>
</organism>
<dbReference type="Pfam" id="PF07755">
    <property type="entry name" value="DUF1611"/>
    <property type="match status" value="1"/>
</dbReference>
<name>A0A9X2FI38_9BACT</name>
<dbReference type="Gene3D" id="3.40.50.300">
    <property type="entry name" value="P-loop containing nucleotide triphosphate hydrolases"/>
    <property type="match status" value="1"/>
</dbReference>
<gene>
    <name evidence="3" type="ORF">NG895_16565</name>
</gene>
<protein>
    <submittedName>
        <fullName evidence="3">DUF1611 domain-containing protein</fullName>
    </submittedName>
</protein>
<evidence type="ECO:0000313" key="4">
    <source>
        <dbReference type="Proteomes" id="UP001155241"/>
    </source>
</evidence>
<dbReference type="SUPFAM" id="SSF52540">
    <property type="entry name" value="P-loop containing nucleoside triphosphate hydrolases"/>
    <property type="match status" value="1"/>
</dbReference>
<sequence>MSTRTDAGVGSQSEPARVDLLGYKNIVILTDGASRSSSAKTATGLLRYRQQDIAAVLDRSEKGTTTGQLFGVGGDIPVVGSVAEAPDADALFIGIAPAGGKLPEAWKPIMLEAISSGVDIVSGLHDFLVNDGQLVAAASQHEAKLIDVRRNREHTVAGHATFPANNLRIHTVGHDCSVGKMVVSLELANELQQRGANARFLATGQTGIMIGGDGVPVDCVVADFVSGAVEQLLLRNTDAEIMLIEGQGSLSHPSFSGVTLGLLHGCAPQGLVLCYEAGRTAVKELAHVPLKPLDELVRLYETVGSLRYPCRVIGVAINGRKLDDAALDEEVGRVQDELGLPACDVYRHGAGVLADAVEKFRAEVIG</sequence>
<dbReference type="RefSeq" id="WP_252853638.1">
    <property type="nucleotide sequence ID" value="NZ_JAMXLR010000055.1"/>
</dbReference>
<dbReference type="PANTHER" id="PTHR40690:SF1">
    <property type="entry name" value="DUF1611 DOMAIN-CONTAINING PROTEIN"/>
    <property type="match status" value="1"/>
</dbReference>